<name>A0A7W8FZH4_9GAMM</name>
<evidence type="ECO:0000313" key="3">
    <source>
        <dbReference type="EMBL" id="MBB5208131.1"/>
    </source>
</evidence>
<dbReference type="InterPro" id="IPR036761">
    <property type="entry name" value="TTHA0802/YceI-like_sf"/>
</dbReference>
<feature type="chain" id="PRO_5030619058" evidence="1">
    <location>
        <begin position="22"/>
        <end position="191"/>
    </location>
</feature>
<evidence type="ECO:0000313" key="4">
    <source>
        <dbReference type="Proteomes" id="UP000521199"/>
    </source>
</evidence>
<gene>
    <name evidence="3" type="ORF">HNQ52_001660</name>
</gene>
<dbReference type="PANTHER" id="PTHR34406">
    <property type="entry name" value="PROTEIN YCEI"/>
    <property type="match status" value="1"/>
</dbReference>
<dbReference type="SMART" id="SM00867">
    <property type="entry name" value="YceI"/>
    <property type="match status" value="1"/>
</dbReference>
<dbReference type="EMBL" id="JACHHP010000002">
    <property type="protein sequence ID" value="MBB5208131.1"/>
    <property type="molecule type" value="Genomic_DNA"/>
</dbReference>
<dbReference type="SUPFAM" id="SSF101874">
    <property type="entry name" value="YceI-like"/>
    <property type="match status" value="1"/>
</dbReference>
<feature type="domain" description="Lipid/polyisoprenoid-binding YceI-like" evidence="2">
    <location>
        <begin position="25"/>
        <end position="189"/>
    </location>
</feature>
<comment type="caution">
    <text evidence="3">The sequence shown here is derived from an EMBL/GenBank/DDBJ whole genome shotgun (WGS) entry which is preliminary data.</text>
</comment>
<feature type="signal peptide" evidence="1">
    <location>
        <begin position="1"/>
        <end position="21"/>
    </location>
</feature>
<protein>
    <submittedName>
        <fullName evidence="3">Polyisoprenoid-binding protein YceI</fullName>
    </submittedName>
</protein>
<keyword evidence="4" id="KW-1185">Reference proteome</keyword>
<evidence type="ECO:0000259" key="2">
    <source>
        <dbReference type="SMART" id="SM00867"/>
    </source>
</evidence>
<dbReference type="RefSeq" id="WP_183960631.1">
    <property type="nucleotide sequence ID" value="NZ_JACHHP010000002.1"/>
</dbReference>
<dbReference type="AlphaFoldDB" id="A0A7W8FZH4"/>
<organism evidence="3 4">
    <name type="scientific">Chiayiivirga flava</name>
    <dbReference type="NCBI Taxonomy" id="659595"/>
    <lineage>
        <taxon>Bacteria</taxon>
        <taxon>Pseudomonadati</taxon>
        <taxon>Pseudomonadota</taxon>
        <taxon>Gammaproteobacteria</taxon>
        <taxon>Lysobacterales</taxon>
        <taxon>Lysobacteraceae</taxon>
        <taxon>Chiayiivirga</taxon>
    </lineage>
</organism>
<dbReference type="Gene3D" id="2.40.128.110">
    <property type="entry name" value="Lipid/polyisoprenoid-binding, YceI-like"/>
    <property type="match status" value="1"/>
</dbReference>
<dbReference type="Pfam" id="PF04264">
    <property type="entry name" value="YceI"/>
    <property type="match status" value="1"/>
</dbReference>
<dbReference type="PANTHER" id="PTHR34406:SF1">
    <property type="entry name" value="PROTEIN YCEI"/>
    <property type="match status" value="1"/>
</dbReference>
<reference evidence="3 4" key="1">
    <citation type="submission" date="2020-08" db="EMBL/GenBank/DDBJ databases">
        <title>Genomic Encyclopedia of Type Strains, Phase IV (KMG-IV): sequencing the most valuable type-strain genomes for metagenomic binning, comparative biology and taxonomic classification.</title>
        <authorList>
            <person name="Goeker M."/>
        </authorList>
    </citation>
    <scope>NUCLEOTIDE SEQUENCE [LARGE SCALE GENOMIC DNA]</scope>
    <source>
        <strain evidence="3 4">DSM 24163</strain>
    </source>
</reference>
<sequence>MNTRLLAAAVLGTLFTLPAVAAPVVYTIDPTHAQVQFTYSHFGYSNITGRFDRLEGTITYDPSNVTASSVEVKVDTASVSTGVPKLDQHLQADDFLDVAKFAEATFKSTKVEEAGTGKLKVTGDLTIHGVTLPTTFDVTVNTVSEHPMKKKPAAGFDAVGTIDRTKFGIEQYAQATGNDVKLSITAEALAE</sequence>
<accession>A0A7W8FZH4</accession>
<keyword evidence="1" id="KW-0732">Signal</keyword>
<dbReference type="Proteomes" id="UP000521199">
    <property type="component" value="Unassembled WGS sequence"/>
</dbReference>
<evidence type="ECO:0000256" key="1">
    <source>
        <dbReference type="SAM" id="SignalP"/>
    </source>
</evidence>
<dbReference type="InterPro" id="IPR007372">
    <property type="entry name" value="Lipid/polyisoprenoid-bd_YceI"/>
</dbReference>
<proteinExistence type="predicted"/>